<evidence type="ECO:0000256" key="1">
    <source>
        <dbReference type="SAM" id="SignalP"/>
    </source>
</evidence>
<protein>
    <submittedName>
        <fullName evidence="4">DUF3857 domain-containing protein</fullName>
    </submittedName>
</protein>
<dbReference type="InterPro" id="IPR024544">
    <property type="entry name" value="DUF3858"/>
</dbReference>
<dbReference type="Pfam" id="PF12970">
    <property type="entry name" value="DUF3858"/>
    <property type="match status" value="1"/>
</dbReference>
<feature type="chain" id="PRO_5045792767" evidence="1">
    <location>
        <begin position="24"/>
        <end position="565"/>
    </location>
</feature>
<keyword evidence="1" id="KW-0732">Signal</keyword>
<accession>A0ABR7DSA1</accession>
<dbReference type="InterPro" id="IPR024618">
    <property type="entry name" value="DUF3857"/>
</dbReference>
<evidence type="ECO:0000313" key="4">
    <source>
        <dbReference type="EMBL" id="MBC5634336.1"/>
    </source>
</evidence>
<comment type="caution">
    <text evidence="4">The sequence shown here is derived from an EMBL/GenBank/DDBJ whole genome shotgun (WGS) entry which is preliminary data.</text>
</comment>
<feature type="domain" description="DUF3857" evidence="2">
    <location>
        <begin position="41"/>
        <end position="207"/>
    </location>
</feature>
<dbReference type="Gene3D" id="2.60.120.1130">
    <property type="match status" value="1"/>
</dbReference>
<gene>
    <name evidence="4" type="ORF">H8S65_16450</name>
</gene>
<sequence length="565" mass="62586">MIQNKHKLAFLLCLLLMATTAFGASEAEYKKLAKTWTLNTDGSQEFRYNMELTLFTHTAMNSTYGESFIVYNPQYQELKINSSYTRQKDGTIIKTPDNAFVEVLPRNAADAPAYNHLKEMVVVHTGLELGATIYLDYTVTSKPGYLPEVDIFEELLQSSPVKEYTLTIVTPEAKELAYTLANNPAKASVKQSGGTRTTTWTLRNLPASSRAPFVSVRNGDVPFLAATTYASEGEALAILFKQFNPSGDPQLATLAESLVEEKDKDEDKLQAILEYTTNHIANNRLTLDQTGYRLRPADAAISTAYGTEAEKANLLAGLLNGAGFKAEPMATYQAHAEKGLALKAVDQLLVSCMVNGELYLFSPSSTRRPQTVNFDRTPLFSLQTGKPVAVAVPTLEDYQIKNDITLTFKKDGNLTTMTKESVGKELLPYFKTGNMGTPASLNKQNGYATITLPDDASGFSHLPYGYLNSQRKENLLLPRPVSEVYTYTIECPDNMELRTPETDKTIRNAAGSLTIAVKKNGRTVTAIRSLELNKQLYTPAEYKELRQLLTEWSDVNGRTLLFSVR</sequence>
<evidence type="ECO:0000259" key="3">
    <source>
        <dbReference type="Pfam" id="PF12970"/>
    </source>
</evidence>
<name>A0ABR7DSA1_9BACT</name>
<proteinExistence type="predicted"/>
<evidence type="ECO:0000259" key="2">
    <source>
        <dbReference type="Pfam" id="PF12969"/>
    </source>
</evidence>
<dbReference type="Gene3D" id="3.10.620.30">
    <property type="match status" value="1"/>
</dbReference>
<keyword evidence="5" id="KW-1185">Reference proteome</keyword>
<reference evidence="4 5" key="1">
    <citation type="submission" date="2020-08" db="EMBL/GenBank/DDBJ databases">
        <title>Genome public.</title>
        <authorList>
            <person name="Liu C."/>
            <person name="Sun Q."/>
        </authorList>
    </citation>
    <scope>NUCLEOTIDE SEQUENCE [LARGE SCALE GENOMIC DNA]</scope>
    <source>
        <strain evidence="4 5">NSJ-79</strain>
    </source>
</reference>
<dbReference type="RefSeq" id="WP_186930950.1">
    <property type="nucleotide sequence ID" value="NZ_JACOOJ010000035.1"/>
</dbReference>
<feature type="signal peptide" evidence="1">
    <location>
        <begin position="1"/>
        <end position="23"/>
    </location>
</feature>
<dbReference type="Proteomes" id="UP000651475">
    <property type="component" value="Unassembled WGS sequence"/>
</dbReference>
<dbReference type="Gene3D" id="2.60.40.3140">
    <property type="match status" value="1"/>
</dbReference>
<feature type="domain" description="DUF3858" evidence="3">
    <location>
        <begin position="447"/>
        <end position="562"/>
    </location>
</feature>
<dbReference type="EMBL" id="JACOOJ010000035">
    <property type="protein sequence ID" value="MBC5634336.1"/>
    <property type="molecule type" value="Genomic_DNA"/>
</dbReference>
<dbReference type="Pfam" id="PF12969">
    <property type="entry name" value="DUF3857"/>
    <property type="match status" value="1"/>
</dbReference>
<evidence type="ECO:0000313" key="5">
    <source>
        <dbReference type="Proteomes" id="UP000651475"/>
    </source>
</evidence>
<organism evidence="4 5">
    <name type="scientific">Parabacteroides hominis</name>
    <dbReference type="NCBI Taxonomy" id="2763057"/>
    <lineage>
        <taxon>Bacteria</taxon>
        <taxon>Pseudomonadati</taxon>
        <taxon>Bacteroidota</taxon>
        <taxon>Bacteroidia</taxon>
        <taxon>Bacteroidales</taxon>
        <taxon>Tannerellaceae</taxon>
        <taxon>Parabacteroides</taxon>
    </lineage>
</organism>